<evidence type="ECO:0000313" key="8">
    <source>
        <dbReference type="EMBL" id="MFC3690368.1"/>
    </source>
</evidence>
<keyword evidence="6" id="KW-0732">Signal</keyword>
<dbReference type="EMBL" id="JBHRWW010000021">
    <property type="protein sequence ID" value="MFC3690368.1"/>
    <property type="molecule type" value="Genomic_DNA"/>
</dbReference>
<dbReference type="PANTHER" id="PTHR42852">
    <property type="entry name" value="THIOL:DISULFIDE INTERCHANGE PROTEIN DSBE"/>
    <property type="match status" value="1"/>
</dbReference>
<evidence type="ECO:0000313" key="9">
    <source>
        <dbReference type="Proteomes" id="UP001595685"/>
    </source>
</evidence>
<dbReference type="Gene3D" id="3.40.30.10">
    <property type="entry name" value="Glutaredoxin"/>
    <property type="match status" value="1"/>
</dbReference>
<dbReference type="RefSeq" id="WP_340293088.1">
    <property type="nucleotide sequence ID" value="NZ_JBBEOI010000095.1"/>
</dbReference>
<comment type="caution">
    <text evidence="8">The sequence shown here is derived from an EMBL/GenBank/DDBJ whole genome shotgun (WGS) entry which is preliminary data.</text>
</comment>
<name>A0ABV7WML8_9MICO</name>
<dbReference type="PROSITE" id="PS51352">
    <property type="entry name" value="THIOREDOXIN_2"/>
    <property type="match status" value="1"/>
</dbReference>
<organism evidence="8 9">
    <name type="scientific">Aquipuribacter hungaricus</name>
    <dbReference type="NCBI Taxonomy" id="545624"/>
    <lineage>
        <taxon>Bacteria</taxon>
        <taxon>Bacillati</taxon>
        <taxon>Actinomycetota</taxon>
        <taxon>Actinomycetes</taxon>
        <taxon>Micrococcales</taxon>
        <taxon>Intrasporangiaceae</taxon>
        <taxon>Aquipuribacter</taxon>
    </lineage>
</organism>
<dbReference type="CDD" id="cd02966">
    <property type="entry name" value="TlpA_like_family"/>
    <property type="match status" value="1"/>
</dbReference>
<keyword evidence="3" id="KW-0735">Signal-anchor</keyword>
<keyword evidence="2" id="KW-0201">Cytochrome c-type biogenesis</keyword>
<dbReference type="InterPro" id="IPR050553">
    <property type="entry name" value="Thioredoxin_ResA/DsbE_sf"/>
</dbReference>
<evidence type="ECO:0000256" key="6">
    <source>
        <dbReference type="SAM" id="SignalP"/>
    </source>
</evidence>
<dbReference type="Pfam" id="PF08534">
    <property type="entry name" value="Redoxin"/>
    <property type="match status" value="1"/>
</dbReference>
<dbReference type="InterPro" id="IPR036249">
    <property type="entry name" value="Thioredoxin-like_sf"/>
</dbReference>
<dbReference type="PROSITE" id="PS00194">
    <property type="entry name" value="THIOREDOXIN_1"/>
    <property type="match status" value="1"/>
</dbReference>
<keyword evidence="4" id="KW-1015">Disulfide bond</keyword>
<dbReference type="PANTHER" id="PTHR42852:SF6">
    <property type="entry name" value="THIOL:DISULFIDE INTERCHANGE PROTEIN DSBE"/>
    <property type="match status" value="1"/>
</dbReference>
<gene>
    <name evidence="8" type="ORF">ACFOLH_18625</name>
</gene>
<keyword evidence="5" id="KW-0676">Redox-active center</keyword>
<proteinExistence type="predicted"/>
<sequence>MQVLLRPRPAGLRTWALVAVTVLLNGCTTPAAEQAAEPGPDGSAAAYVSGDSTIEVLAPDQRGAPVSGVSGETLDGDPLDTADLVGDLVVLNVWGSWCGPCHAEAPELVAAEAELTAAAAASGPVVRFVGIDIRDRSRAAALGFEEQYGITWPSLYDPDSLLLLPLAGDIPPNVVPSTLVLDEQGRVAARLLGKVDTTTLVAVVEQVAGGSS</sequence>
<dbReference type="Proteomes" id="UP001595685">
    <property type="component" value="Unassembled WGS sequence"/>
</dbReference>
<comment type="subcellular location">
    <subcellularLocation>
        <location evidence="1">Cell envelope</location>
    </subcellularLocation>
</comment>
<evidence type="ECO:0000256" key="4">
    <source>
        <dbReference type="ARBA" id="ARBA00023157"/>
    </source>
</evidence>
<evidence type="ECO:0000256" key="2">
    <source>
        <dbReference type="ARBA" id="ARBA00022748"/>
    </source>
</evidence>
<evidence type="ECO:0000256" key="5">
    <source>
        <dbReference type="ARBA" id="ARBA00023284"/>
    </source>
</evidence>
<evidence type="ECO:0000256" key="1">
    <source>
        <dbReference type="ARBA" id="ARBA00004196"/>
    </source>
</evidence>
<feature type="chain" id="PRO_5045888064" evidence="6">
    <location>
        <begin position="32"/>
        <end position="212"/>
    </location>
</feature>
<reference evidence="9" key="1">
    <citation type="journal article" date="2019" name="Int. J. Syst. Evol. Microbiol.">
        <title>The Global Catalogue of Microorganisms (GCM) 10K type strain sequencing project: providing services to taxonomists for standard genome sequencing and annotation.</title>
        <authorList>
            <consortium name="The Broad Institute Genomics Platform"/>
            <consortium name="The Broad Institute Genome Sequencing Center for Infectious Disease"/>
            <person name="Wu L."/>
            <person name="Ma J."/>
        </authorList>
    </citation>
    <scope>NUCLEOTIDE SEQUENCE [LARGE SCALE GENOMIC DNA]</scope>
    <source>
        <strain evidence="9">NCAIM B.02333</strain>
    </source>
</reference>
<feature type="domain" description="Thioredoxin" evidence="7">
    <location>
        <begin position="60"/>
        <end position="209"/>
    </location>
</feature>
<feature type="signal peptide" evidence="6">
    <location>
        <begin position="1"/>
        <end position="31"/>
    </location>
</feature>
<accession>A0ABV7WML8</accession>
<dbReference type="InterPro" id="IPR013766">
    <property type="entry name" value="Thioredoxin_domain"/>
</dbReference>
<dbReference type="SUPFAM" id="SSF52833">
    <property type="entry name" value="Thioredoxin-like"/>
    <property type="match status" value="1"/>
</dbReference>
<evidence type="ECO:0000259" key="7">
    <source>
        <dbReference type="PROSITE" id="PS51352"/>
    </source>
</evidence>
<keyword evidence="3" id="KW-0812">Transmembrane</keyword>
<evidence type="ECO:0000256" key="3">
    <source>
        <dbReference type="ARBA" id="ARBA00022968"/>
    </source>
</evidence>
<dbReference type="InterPro" id="IPR013740">
    <property type="entry name" value="Redoxin"/>
</dbReference>
<protein>
    <submittedName>
        <fullName evidence="8">TlpA family protein disulfide reductase</fullName>
    </submittedName>
</protein>
<keyword evidence="9" id="KW-1185">Reference proteome</keyword>
<dbReference type="InterPro" id="IPR017937">
    <property type="entry name" value="Thioredoxin_CS"/>
</dbReference>